<dbReference type="EMBL" id="HBIB01009077">
    <property type="protein sequence ID" value="CAE0243498.1"/>
    <property type="molecule type" value="Transcribed_RNA"/>
</dbReference>
<evidence type="ECO:0000256" key="1">
    <source>
        <dbReference type="SAM" id="MobiDB-lite"/>
    </source>
</evidence>
<feature type="compositionally biased region" description="Basic and acidic residues" evidence="1">
    <location>
        <begin position="245"/>
        <end position="259"/>
    </location>
</feature>
<gene>
    <name evidence="2" type="ORF">PBIL07802_LOCUS5665</name>
    <name evidence="3" type="ORF">PBIL07802_LOCUS5666</name>
</gene>
<sequence>MSKKEIKARQNEREKRRKERDDRLEQVRKKARSSLSGYGELLFVIPSAYTTATSDEPCDCLVATLLHPSTKEEAQAVINRLLGVETEEGKGAEVMARKSTYRNEAIGDRLFYEAEDVTWRLVVYLYALLWKGKDEEGSTGWTLDDLYKAVDRPLDDQSPPDFDDDVLSGVFAELHDLRLIREKGSVRIGGEVGKEDEGGDQASSTFNVDLRYTAVSMQRAIARLEKRGHEVFFALRDSIPRPFESEVEKRERAKERDTLRAGAWRAESSLDRKKGFNPHRPHLSSIPEKEEGGGGGMGDMFAVATSAGEESAPPPSEEKEGKGETVPAILGVDDLQKLAKEVVPPSQQRKLGGRKRSVASSTDLNGSAGEGEPSLMVKGVDSIMDIIRGIYFGTKREVLQLERSLQYDADRKRELKREAMMEAFGMVVDDVELAMEEQDKVEQYRAILRHLEEEAFANSIK</sequence>
<protein>
    <submittedName>
        <fullName evidence="3">Uncharacterized protein</fullName>
    </submittedName>
</protein>
<dbReference type="EMBL" id="HBIB01009076">
    <property type="protein sequence ID" value="CAE0243497.1"/>
    <property type="molecule type" value="Transcribed_RNA"/>
</dbReference>
<dbReference type="AlphaFoldDB" id="A0A7S3D1A8"/>
<accession>A0A7S3D1A8</accession>
<feature type="region of interest" description="Disordered" evidence="1">
    <location>
        <begin position="245"/>
        <end position="301"/>
    </location>
</feature>
<feature type="region of interest" description="Disordered" evidence="1">
    <location>
        <begin position="341"/>
        <end position="374"/>
    </location>
</feature>
<evidence type="ECO:0000313" key="3">
    <source>
        <dbReference type="EMBL" id="CAE0243498.1"/>
    </source>
</evidence>
<feature type="region of interest" description="Disordered" evidence="1">
    <location>
        <begin position="1"/>
        <end position="26"/>
    </location>
</feature>
<reference evidence="3" key="1">
    <citation type="submission" date="2021-01" db="EMBL/GenBank/DDBJ databases">
        <authorList>
            <person name="Corre E."/>
            <person name="Pelletier E."/>
            <person name="Niang G."/>
            <person name="Scheremetjew M."/>
            <person name="Finn R."/>
            <person name="Kale V."/>
            <person name="Holt S."/>
            <person name="Cochrane G."/>
            <person name="Meng A."/>
            <person name="Brown T."/>
            <person name="Cohen L."/>
        </authorList>
    </citation>
    <scope>NUCLEOTIDE SEQUENCE</scope>
    <source>
        <strain evidence="3">NIES-2562</strain>
    </source>
</reference>
<organism evidence="3">
    <name type="scientific">Palpitomonas bilix</name>
    <dbReference type="NCBI Taxonomy" id="652834"/>
    <lineage>
        <taxon>Eukaryota</taxon>
        <taxon>Eukaryota incertae sedis</taxon>
    </lineage>
</organism>
<name>A0A7S3D1A8_9EUKA</name>
<evidence type="ECO:0000313" key="2">
    <source>
        <dbReference type="EMBL" id="CAE0243497.1"/>
    </source>
</evidence>
<proteinExistence type="predicted"/>